<gene>
    <name evidence="4" type="ORF">B7463_g4599</name>
</gene>
<evidence type="ECO:0000256" key="3">
    <source>
        <dbReference type="ARBA" id="ARBA00023002"/>
    </source>
</evidence>
<dbReference type="PRINTS" id="PR00081">
    <property type="entry name" value="GDHRDH"/>
</dbReference>
<dbReference type="GO" id="GO:0016491">
    <property type="term" value="F:oxidoreductase activity"/>
    <property type="evidence" value="ECO:0007669"/>
    <property type="project" value="UniProtKB-KW"/>
</dbReference>
<feature type="non-terminal residue" evidence="4">
    <location>
        <position position="1"/>
    </location>
</feature>
<dbReference type="OrthoDB" id="191139at2759"/>
<evidence type="ECO:0000256" key="1">
    <source>
        <dbReference type="ARBA" id="ARBA00006484"/>
    </source>
</evidence>
<dbReference type="InterPro" id="IPR002347">
    <property type="entry name" value="SDR_fam"/>
</dbReference>
<organism evidence="4 5">
    <name type="scientific">Scytalidium lignicola</name>
    <name type="common">Hyphomycete</name>
    <dbReference type="NCBI Taxonomy" id="5539"/>
    <lineage>
        <taxon>Eukaryota</taxon>
        <taxon>Fungi</taxon>
        <taxon>Dikarya</taxon>
        <taxon>Ascomycota</taxon>
        <taxon>Pezizomycotina</taxon>
        <taxon>Leotiomycetes</taxon>
        <taxon>Leotiomycetes incertae sedis</taxon>
        <taxon>Scytalidium</taxon>
    </lineage>
</organism>
<sequence length="324" mass="35752">MGQTWSQIKPPAPVFTEDDCPDLTGKVLMVTGGYSGVGFELCQILYQHNGIVYIAGRSGSKGREAIESIKKKYPKSAGRLEFLLLDLDDLTTLKKSAKTFLAKEDRLDVLWNNAGVMMPPAGSKTKQGYELQIGTNCLAPYLWTELLLPIMRKTVLTAPANAVRIIFLGSFMTELYTPKGVINFKDINHEKGGKRPEIYAQSKIGNIYLATEYAKRNEGDGILYISLNPGNLKSGLQRHATLMESIQNKLILHRTVLGAYTELVGGLSPNLTVETNAGDYLIPWGRVAVLKKEIAEGVKSKADGGTGLAEKFFDWCKLETQKYL</sequence>
<evidence type="ECO:0000313" key="5">
    <source>
        <dbReference type="Proteomes" id="UP000258309"/>
    </source>
</evidence>
<dbReference type="STRING" id="5539.A0A3E2HF04"/>
<comment type="similarity">
    <text evidence="1">Belongs to the short-chain dehydrogenases/reductases (SDR) family.</text>
</comment>
<evidence type="ECO:0008006" key="6">
    <source>
        <dbReference type="Google" id="ProtNLM"/>
    </source>
</evidence>
<dbReference type="EMBL" id="NCSJ02000069">
    <property type="protein sequence ID" value="RFU31732.1"/>
    <property type="molecule type" value="Genomic_DNA"/>
</dbReference>
<comment type="caution">
    <text evidence="4">The sequence shown here is derived from an EMBL/GenBank/DDBJ whole genome shotgun (WGS) entry which is preliminary data.</text>
</comment>
<keyword evidence="5" id="KW-1185">Reference proteome</keyword>
<accession>A0A3E2HF04</accession>
<feature type="non-terminal residue" evidence="4">
    <location>
        <position position="324"/>
    </location>
</feature>
<dbReference type="PANTHER" id="PTHR24320">
    <property type="entry name" value="RETINOL DEHYDROGENASE"/>
    <property type="match status" value="1"/>
</dbReference>
<dbReference type="Proteomes" id="UP000258309">
    <property type="component" value="Unassembled WGS sequence"/>
</dbReference>
<evidence type="ECO:0000313" key="4">
    <source>
        <dbReference type="EMBL" id="RFU31732.1"/>
    </source>
</evidence>
<keyword evidence="2" id="KW-0521">NADP</keyword>
<dbReference type="PANTHER" id="PTHR24320:SF236">
    <property type="entry name" value="SHORT-CHAIN DEHYDROGENASE-RELATED"/>
    <property type="match status" value="1"/>
</dbReference>
<reference evidence="4 5" key="1">
    <citation type="submission" date="2018-05" db="EMBL/GenBank/DDBJ databases">
        <title>Draft genome sequence of Scytalidium lignicola DSM 105466, a ubiquitous saprotrophic fungus.</title>
        <authorList>
            <person name="Buettner E."/>
            <person name="Gebauer A.M."/>
            <person name="Hofrichter M."/>
            <person name="Liers C."/>
            <person name="Kellner H."/>
        </authorList>
    </citation>
    <scope>NUCLEOTIDE SEQUENCE [LARGE SCALE GENOMIC DNA]</scope>
    <source>
        <strain evidence="4 5">DSM 105466</strain>
    </source>
</reference>
<proteinExistence type="inferred from homology"/>
<dbReference type="SUPFAM" id="SSF51735">
    <property type="entry name" value="NAD(P)-binding Rossmann-fold domains"/>
    <property type="match status" value="1"/>
</dbReference>
<dbReference type="OMA" id="FNPGNLQ"/>
<dbReference type="AlphaFoldDB" id="A0A3E2HF04"/>
<dbReference type="Gene3D" id="3.40.50.720">
    <property type="entry name" value="NAD(P)-binding Rossmann-like Domain"/>
    <property type="match status" value="1"/>
</dbReference>
<protein>
    <recommendedName>
        <fullName evidence="6">NAD(P)-binding protein</fullName>
    </recommendedName>
</protein>
<dbReference type="InterPro" id="IPR036291">
    <property type="entry name" value="NAD(P)-bd_dom_sf"/>
</dbReference>
<evidence type="ECO:0000256" key="2">
    <source>
        <dbReference type="ARBA" id="ARBA00022857"/>
    </source>
</evidence>
<name>A0A3E2HF04_SCYLI</name>
<dbReference type="Pfam" id="PF00106">
    <property type="entry name" value="adh_short"/>
    <property type="match status" value="1"/>
</dbReference>
<keyword evidence="3" id="KW-0560">Oxidoreductase</keyword>